<dbReference type="AlphaFoldDB" id="A0A9X0CDA4"/>
<dbReference type="Gene3D" id="1.20.1260.10">
    <property type="match status" value="1"/>
</dbReference>
<evidence type="ECO:0000313" key="1">
    <source>
        <dbReference type="EMBL" id="KAJ7310737.1"/>
    </source>
</evidence>
<dbReference type="PANTHER" id="PTHR11431">
    <property type="entry name" value="FERRITIN"/>
    <property type="match status" value="1"/>
</dbReference>
<protein>
    <submittedName>
        <fullName evidence="1">Fts3-like protein</fullName>
        <ecNumber evidence="1">1.16.3.2</ecNumber>
    </submittedName>
</protein>
<dbReference type="GO" id="GO:0008199">
    <property type="term" value="F:ferric iron binding"/>
    <property type="evidence" value="ECO:0007669"/>
    <property type="project" value="InterPro"/>
</dbReference>
<sequence length="206" mass="23142">PIIYTADEHQPSPASISNFKIAADEEMKPCGAHGFHKFMLKQSNENANTRSKADEIPESAWRVALCCKTSRKPDRDEWGSGLEACQSGIGLGEAGQIKLCLILHKGVRQARRPSDGSDFIDEFLLNEQVENPSRRFRNLWQTSNVFGSGLGEYQFDKTDFMTMMDFIEENFLEEQGGNPSSSLLNMVTNLKRVGEWTGEQYHVSTS</sequence>
<feature type="non-terminal residue" evidence="1">
    <location>
        <position position="206"/>
    </location>
</feature>
<gene>
    <name evidence="1" type="primary">FTH1_2</name>
    <name evidence="1" type="ORF">OS493_040107</name>
</gene>
<dbReference type="GO" id="GO:0005737">
    <property type="term" value="C:cytoplasm"/>
    <property type="evidence" value="ECO:0007669"/>
    <property type="project" value="TreeGrafter"/>
</dbReference>
<dbReference type="SUPFAM" id="SSF47240">
    <property type="entry name" value="Ferritin-like"/>
    <property type="match status" value="1"/>
</dbReference>
<accession>A0A9X0CDA4</accession>
<keyword evidence="2" id="KW-1185">Reference proteome</keyword>
<dbReference type="GO" id="GO:0006879">
    <property type="term" value="P:intracellular iron ion homeostasis"/>
    <property type="evidence" value="ECO:0007669"/>
    <property type="project" value="InterPro"/>
</dbReference>
<comment type="caution">
    <text evidence="1">The sequence shown here is derived from an EMBL/GenBank/DDBJ whole genome shotgun (WGS) entry which is preliminary data.</text>
</comment>
<name>A0A9X0CDA4_9CNID</name>
<dbReference type="InterPro" id="IPR009078">
    <property type="entry name" value="Ferritin-like_SF"/>
</dbReference>
<dbReference type="EC" id="1.16.3.2" evidence="1"/>
<organism evidence="1 2">
    <name type="scientific">Desmophyllum pertusum</name>
    <dbReference type="NCBI Taxonomy" id="174260"/>
    <lineage>
        <taxon>Eukaryota</taxon>
        <taxon>Metazoa</taxon>
        <taxon>Cnidaria</taxon>
        <taxon>Anthozoa</taxon>
        <taxon>Hexacorallia</taxon>
        <taxon>Scleractinia</taxon>
        <taxon>Caryophylliina</taxon>
        <taxon>Caryophylliidae</taxon>
        <taxon>Desmophyllum</taxon>
    </lineage>
</organism>
<dbReference type="GO" id="GO:0006826">
    <property type="term" value="P:iron ion transport"/>
    <property type="evidence" value="ECO:0007669"/>
    <property type="project" value="InterPro"/>
</dbReference>
<keyword evidence="1" id="KW-0560">Oxidoreductase</keyword>
<reference evidence="1" key="1">
    <citation type="submission" date="2023-01" db="EMBL/GenBank/DDBJ databases">
        <title>Genome assembly of the deep-sea coral Lophelia pertusa.</title>
        <authorList>
            <person name="Herrera S."/>
            <person name="Cordes E."/>
        </authorList>
    </citation>
    <scope>NUCLEOTIDE SEQUENCE</scope>
    <source>
        <strain evidence="1">USNM1676648</strain>
        <tissue evidence="1">Polyp</tissue>
    </source>
</reference>
<dbReference type="GO" id="GO:0016491">
    <property type="term" value="F:oxidoreductase activity"/>
    <property type="evidence" value="ECO:0007669"/>
    <property type="project" value="UniProtKB-KW"/>
</dbReference>
<dbReference type="OrthoDB" id="186462at2759"/>
<proteinExistence type="predicted"/>
<dbReference type="PANTHER" id="PTHR11431:SF75">
    <property type="entry name" value="FERRITIN"/>
    <property type="match status" value="1"/>
</dbReference>
<dbReference type="InterPro" id="IPR001519">
    <property type="entry name" value="Ferritin"/>
</dbReference>
<evidence type="ECO:0000313" key="2">
    <source>
        <dbReference type="Proteomes" id="UP001163046"/>
    </source>
</evidence>
<dbReference type="InterPro" id="IPR012347">
    <property type="entry name" value="Ferritin-like"/>
</dbReference>
<dbReference type="GO" id="GO:0008198">
    <property type="term" value="F:ferrous iron binding"/>
    <property type="evidence" value="ECO:0007669"/>
    <property type="project" value="TreeGrafter"/>
</dbReference>
<dbReference type="Proteomes" id="UP001163046">
    <property type="component" value="Unassembled WGS sequence"/>
</dbReference>
<dbReference type="EMBL" id="MU828067">
    <property type="protein sequence ID" value="KAJ7310737.1"/>
    <property type="molecule type" value="Genomic_DNA"/>
</dbReference>